<evidence type="ECO:0000313" key="2">
    <source>
        <dbReference type="EMBL" id="AGK82349.1"/>
    </source>
</evidence>
<evidence type="ECO:0000256" key="1">
    <source>
        <dbReference type="SAM" id="MobiDB-lite"/>
    </source>
</evidence>
<dbReference type="EMBL" id="JN983110">
    <property type="protein sequence ID" value="AGK82349.1"/>
    <property type="molecule type" value="Genomic_DNA"/>
</dbReference>
<feature type="region of interest" description="Disordered" evidence="1">
    <location>
        <begin position="1"/>
        <end position="23"/>
    </location>
</feature>
<organism evidence="2">
    <name type="scientific">Elephant endotheliotropic herpesvirus 5</name>
    <dbReference type="NCBI Taxonomy" id="768738"/>
    <lineage>
        <taxon>Viruses</taxon>
        <taxon>Duplodnaviria</taxon>
        <taxon>Heunggongvirae</taxon>
        <taxon>Peploviricota</taxon>
        <taxon>Herviviricetes</taxon>
        <taxon>Herpesvirales</taxon>
        <taxon>Orthoherpesviridae</taxon>
        <taxon>Betaherpesvirinae</taxon>
        <taxon>Proboscivirus</taxon>
    </lineage>
</organism>
<reference evidence="2" key="1">
    <citation type="submission" date="2013-05" db="EMBL/GenBank/DDBJ databases">
        <title>The Genomes of Seven Distinct Elephant Herpesviruses Associated with Hemorrhagic Disease are Highly Diverged from Both Cytomegaloviruses and Roseoloviruses and Form a New Proboscivirus Genus.</title>
        <authorList>
            <person name="Richman L.K."/>
            <person name="Zong J.-C."/>
            <person name="Latimer E."/>
            <person name="Heaggans S.Y."/>
            <person name="Hayward G.S."/>
        </authorList>
    </citation>
    <scope>NUCLEOTIDE SEQUENCE</scope>
    <source>
        <strain evidence="2">North American #NAP50</strain>
    </source>
</reference>
<protein>
    <submittedName>
        <fullName evidence="2">Polymerase processivity factor</fullName>
    </submittedName>
</protein>
<gene>
    <name evidence="2" type="primary">U27</name>
</gene>
<accession>N0D1B0</accession>
<name>N0D1B0_9BETA</name>
<proteinExistence type="predicted"/>
<sequence>MDVSKMIMPDCSATSTTTPPVTGIAPNPVPHTAPTLNELLINTQPVLCAFRVDCMKLKNINKSILKIVQENVSTITFQGHCMIVQRVKPGDANLSLKLVLDKCLLDEVNAPVTISNSMPLVGSLLEIVVQHKTETMFVSYNPNEPSCVTIKLVGGSCYATINTGRITNQRLIDLTHTPLIAAIYIPKSVLRSMMAWCKRGEKIPDECTVNQKISKT</sequence>